<dbReference type="InterPro" id="IPR020904">
    <property type="entry name" value="Sc_DH/Rdtase_CS"/>
</dbReference>
<keyword evidence="5" id="KW-1185">Reference proteome</keyword>
<organism evidence="4 5">
    <name type="scientific">Aphis glycines</name>
    <name type="common">Soybean aphid</name>
    <dbReference type="NCBI Taxonomy" id="307491"/>
    <lineage>
        <taxon>Eukaryota</taxon>
        <taxon>Metazoa</taxon>
        <taxon>Ecdysozoa</taxon>
        <taxon>Arthropoda</taxon>
        <taxon>Hexapoda</taxon>
        <taxon>Insecta</taxon>
        <taxon>Pterygota</taxon>
        <taxon>Neoptera</taxon>
        <taxon>Paraneoptera</taxon>
        <taxon>Hemiptera</taxon>
        <taxon>Sternorrhyncha</taxon>
        <taxon>Aphidomorpha</taxon>
        <taxon>Aphidoidea</taxon>
        <taxon>Aphididae</taxon>
        <taxon>Aphidini</taxon>
        <taxon>Aphis</taxon>
        <taxon>Aphis</taxon>
    </lineage>
</organism>
<name>A0A6G0U2A0_APHGL</name>
<protein>
    <recommendedName>
        <fullName evidence="6">Dehydrogenase/reductase SDR family member 11</fullName>
    </recommendedName>
</protein>
<reference evidence="4 5" key="1">
    <citation type="submission" date="2019-08" db="EMBL/GenBank/DDBJ databases">
        <title>The genome of the soybean aphid Biotype 1, its phylome, world population structure and adaptation to the North American continent.</title>
        <authorList>
            <person name="Giordano R."/>
            <person name="Donthu R.K."/>
            <person name="Hernandez A.G."/>
            <person name="Wright C.L."/>
            <person name="Zimin A.V."/>
        </authorList>
    </citation>
    <scope>NUCLEOTIDE SEQUENCE [LARGE SCALE GENOMIC DNA]</scope>
    <source>
        <tissue evidence="4">Whole aphids</tissue>
    </source>
</reference>
<dbReference type="PROSITE" id="PS00061">
    <property type="entry name" value="ADH_SHORT"/>
    <property type="match status" value="1"/>
</dbReference>
<proteinExistence type="inferred from homology"/>
<comment type="similarity">
    <text evidence="1 3">Belongs to the short-chain dehydrogenases/reductases (SDR) family.</text>
</comment>
<dbReference type="Pfam" id="PF00106">
    <property type="entry name" value="adh_short"/>
    <property type="match status" value="1"/>
</dbReference>
<evidence type="ECO:0000313" key="4">
    <source>
        <dbReference type="EMBL" id="KAE9543225.1"/>
    </source>
</evidence>
<sequence length="363" mass="40313">MTTNINRWKGKVALVTGANGGIGMAITKRLLDLNLAVVAIDKQTELLLELKNEKKTTNLYPLNVDLCHEEEIIRTFQWVEETFGGVDILINNAGVGGRSTLIDGTVSEWKRILDVNVIALSVCSREAVRSMNSRNLEDAHIIHLSSNLAHYVPSYGPFHFYSATKHAVRALTEGLRQELRALKSPIKVTCLSPGLVKSSIFKNSLGESFDKHLYEAYPSISPADVASTIEFILATPPHVQFNITPPYFVCFGESSSMIAEKAPNLGNVTCSNRETIPKLVNLNILSMIHIILGNTPALELKFVISIGTSASQQSRILEQARVLARGERHYRPTNKKLACRQPQLTSFSLFERLWTMGGRNDER</sequence>
<dbReference type="Gene3D" id="3.40.50.720">
    <property type="entry name" value="NAD(P)-binding Rossmann-like Domain"/>
    <property type="match status" value="1"/>
</dbReference>
<dbReference type="AlphaFoldDB" id="A0A6G0U2A0"/>
<evidence type="ECO:0000256" key="2">
    <source>
        <dbReference type="ARBA" id="ARBA00023002"/>
    </source>
</evidence>
<feature type="non-terminal residue" evidence="4">
    <location>
        <position position="363"/>
    </location>
</feature>
<dbReference type="GO" id="GO:0016616">
    <property type="term" value="F:oxidoreductase activity, acting on the CH-OH group of donors, NAD or NADP as acceptor"/>
    <property type="evidence" value="ECO:0007669"/>
    <property type="project" value="UniProtKB-ARBA"/>
</dbReference>
<dbReference type="FunFam" id="3.40.50.720:FF:000047">
    <property type="entry name" value="NADP-dependent L-serine/L-allo-threonine dehydrogenase"/>
    <property type="match status" value="1"/>
</dbReference>
<dbReference type="PRINTS" id="PR00080">
    <property type="entry name" value="SDRFAMILY"/>
</dbReference>
<evidence type="ECO:0000256" key="3">
    <source>
        <dbReference type="RuleBase" id="RU000363"/>
    </source>
</evidence>
<evidence type="ECO:0000313" key="5">
    <source>
        <dbReference type="Proteomes" id="UP000475862"/>
    </source>
</evidence>
<dbReference type="PANTHER" id="PTHR43115:SF4">
    <property type="entry name" value="DEHYDROGENASE_REDUCTASE SDR FAMILY MEMBER 11"/>
    <property type="match status" value="1"/>
</dbReference>
<dbReference type="OrthoDB" id="1933717at2759"/>
<accession>A0A6G0U2A0</accession>
<dbReference type="InterPro" id="IPR036291">
    <property type="entry name" value="NAD(P)-bd_dom_sf"/>
</dbReference>
<gene>
    <name evidence="4" type="ORF">AGLY_003136</name>
</gene>
<keyword evidence="2" id="KW-0560">Oxidoreductase</keyword>
<dbReference type="InterPro" id="IPR002347">
    <property type="entry name" value="SDR_fam"/>
</dbReference>
<dbReference type="PRINTS" id="PR00081">
    <property type="entry name" value="GDHRDH"/>
</dbReference>
<evidence type="ECO:0008006" key="6">
    <source>
        <dbReference type="Google" id="ProtNLM"/>
    </source>
</evidence>
<dbReference type="SUPFAM" id="SSF51735">
    <property type="entry name" value="NAD(P)-binding Rossmann-fold domains"/>
    <property type="match status" value="1"/>
</dbReference>
<evidence type="ECO:0000256" key="1">
    <source>
        <dbReference type="ARBA" id="ARBA00006484"/>
    </source>
</evidence>
<dbReference type="PANTHER" id="PTHR43115">
    <property type="entry name" value="DEHYDROGENASE/REDUCTASE SDR FAMILY MEMBER 11"/>
    <property type="match status" value="1"/>
</dbReference>
<dbReference type="Proteomes" id="UP000475862">
    <property type="component" value="Unassembled WGS sequence"/>
</dbReference>
<dbReference type="EMBL" id="VYZN01000009">
    <property type="protein sequence ID" value="KAE9543225.1"/>
    <property type="molecule type" value="Genomic_DNA"/>
</dbReference>
<comment type="caution">
    <text evidence="4">The sequence shown here is derived from an EMBL/GenBank/DDBJ whole genome shotgun (WGS) entry which is preliminary data.</text>
</comment>